<accession>I7CJS7</accession>
<proteinExistence type="predicted"/>
<evidence type="ECO:0000313" key="2">
    <source>
        <dbReference type="EMBL" id="AFO52119.1"/>
    </source>
</evidence>
<dbReference type="AlphaFoldDB" id="I7CJS7"/>
<protein>
    <submittedName>
        <fullName evidence="2">Uncharacterized protein</fullName>
    </submittedName>
</protein>
<name>I7CJS7_MYCHA</name>
<dbReference type="PATRIC" id="fig|1212765.3.peg.606"/>
<reference evidence="3" key="2">
    <citation type="submission" date="2012-07" db="EMBL/GenBank/DDBJ databases">
        <title>Complete genome sequence of 'Candidatus Mycoplasma haemolamae'.</title>
        <authorList>
            <person name="Guimaraes A.M.S."/>
            <person name="Toth B."/>
            <person name="Santos A.P."/>
            <person name="Nascimento N.C."/>
            <person name="Sojka J.E."/>
            <person name="Messick J.B."/>
        </authorList>
    </citation>
    <scope>NUCLEOTIDE SEQUENCE [LARGE SCALE GENOMIC DNA]</scope>
    <source>
        <strain evidence="3">Purdue</strain>
    </source>
</reference>
<gene>
    <name evidence="2" type="ordered locus">MHLP_02695</name>
</gene>
<dbReference type="STRING" id="1212765.MHLP_02695"/>
<sequence>MIGTSIAKLVAGSTFCAATVGGTYVALGSSSPEENSKTQSFEIKVTGISTPQTYTISCEKPTAGFASLSVKSSYEDYKLKCSEVNSEQELKKEVKDEMTDGDKGKSSLSCTYKASKRYECTFTPAPNSINKTLKQVKQATPTEDGKSILFLRPDDKLT</sequence>
<dbReference type="EMBL" id="CP003731">
    <property type="protein sequence ID" value="AFO52119.1"/>
    <property type="molecule type" value="Genomic_DNA"/>
</dbReference>
<dbReference type="KEGG" id="mhl:MHLP_02695"/>
<evidence type="ECO:0000313" key="3">
    <source>
        <dbReference type="Proteomes" id="UP000006502"/>
    </source>
</evidence>
<reference evidence="2 3" key="1">
    <citation type="journal article" date="2012" name="J. Bacteriol.">
        <title>Genome Sequence of "Candidatus Mycoplasma haemolamae" Strain Purdue, a Red Blood Cell Pathogen of Alpacas (Vicugna pacos) and Llamas (Lama glama).</title>
        <authorList>
            <person name="Guimaraes A.M."/>
            <person name="Toth B."/>
            <person name="Santos A.P."/>
            <person name="do Nascimento N.C."/>
            <person name="Kritchevsky J.E."/>
            <person name="Messick J.B."/>
        </authorList>
    </citation>
    <scope>NUCLEOTIDE SEQUENCE [LARGE SCALE GENOMIC DNA]</scope>
    <source>
        <strain evidence="2 3">Purdue</strain>
    </source>
</reference>
<organism evidence="2 3">
    <name type="scientific">Mycoplasma haematolamae (strain Purdue)</name>
    <dbReference type="NCBI Taxonomy" id="1212765"/>
    <lineage>
        <taxon>Bacteria</taxon>
        <taxon>Bacillati</taxon>
        <taxon>Mycoplasmatota</taxon>
        <taxon>Mollicutes</taxon>
        <taxon>Mycoplasmataceae</taxon>
        <taxon>Mycoplasma</taxon>
    </lineage>
</organism>
<dbReference type="Proteomes" id="UP000006502">
    <property type="component" value="Chromosome"/>
</dbReference>
<dbReference type="HOGENOM" id="CLU_139731_0_0_14"/>
<keyword evidence="3" id="KW-1185">Reference proteome</keyword>
<feature type="region of interest" description="Disordered" evidence="1">
    <location>
        <begin position="133"/>
        <end position="158"/>
    </location>
</feature>
<evidence type="ECO:0000256" key="1">
    <source>
        <dbReference type="SAM" id="MobiDB-lite"/>
    </source>
</evidence>